<protein>
    <submittedName>
        <fullName evidence="1">Uncharacterized protein</fullName>
    </submittedName>
</protein>
<accession>A0A8E2ASB3</accession>
<gene>
    <name evidence="1" type="ORF">OBBRIDRAFT_173332</name>
</gene>
<keyword evidence="2" id="KW-1185">Reference proteome</keyword>
<reference evidence="1 2" key="1">
    <citation type="submission" date="2016-07" db="EMBL/GenBank/DDBJ databases">
        <title>Draft genome of the white-rot fungus Obba rivulosa 3A-2.</title>
        <authorList>
            <consortium name="DOE Joint Genome Institute"/>
            <person name="Miettinen O."/>
            <person name="Riley R."/>
            <person name="Acob R."/>
            <person name="Barry K."/>
            <person name="Cullen D."/>
            <person name="De Vries R."/>
            <person name="Hainaut M."/>
            <person name="Hatakka A."/>
            <person name="Henrissat B."/>
            <person name="Hilden K."/>
            <person name="Kuo R."/>
            <person name="Labutti K."/>
            <person name="Lipzen A."/>
            <person name="Makela M.R."/>
            <person name="Sandor L."/>
            <person name="Spatafora J.W."/>
            <person name="Grigoriev I.V."/>
            <person name="Hibbett D.S."/>
        </authorList>
    </citation>
    <scope>NUCLEOTIDE SEQUENCE [LARGE SCALE GENOMIC DNA]</scope>
    <source>
        <strain evidence="1 2">3A-2</strain>
    </source>
</reference>
<dbReference type="Proteomes" id="UP000250043">
    <property type="component" value="Unassembled WGS sequence"/>
</dbReference>
<dbReference type="AlphaFoldDB" id="A0A8E2ASB3"/>
<evidence type="ECO:0000313" key="1">
    <source>
        <dbReference type="EMBL" id="OCH87242.1"/>
    </source>
</evidence>
<sequence>MQILVATTLVCAPGPPQKDTVRLPIHLARGVALSVARALGEPRDVTIYMLRGHSGTGERPSPGACRSFLRPCQLPGSARCSLDADRGVSGFAGHGKCHAVCKCVVLCGRGRWRRGGGRARACGRAEHEDDRRGCRPTRFGAAVCGSFQAMRKNVVRERADWEDRGRYRE</sequence>
<proteinExistence type="predicted"/>
<organism evidence="1 2">
    <name type="scientific">Obba rivulosa</name>
    <dbReference type="NCBI Taxonomy" id="1052685"/>
    <lineage>
        <taxon>Eukaryota</taxon>
        <taxon>Fungi</taxon>
        <taxon>Dikarya</taxon>
        <taxon>Basidiomycota</taxon>
        <taxon>Agaricomycotina</taxon>
        <taxon>Agaricomycetes</taxon>
        <taxon>Polyporales</taxon>
        <taxon>Gelatoporiaceae</taxon>
        <taxon>Obba</taxon>
    </lineage>
</organism>
<name>A0A8E2ASB3_9APHY</name>
<evidence type="ECO:0000313" key="2">
    <source>
        <dbReference type="Proteomes" id="UP000250043"/>
    </source>
</evidence>
<dbReference type="EMBL" id="KV722493">
    <property type="protein sequence ID" value="OCH87242.1"/>
    <property type="molecule type" value="Genomic_DNA"/>
</dbReference>